<dbReference type="Gene3D" id="3.40.30.10">
    <property type="entry name" value="Glutaredoxin"/>
    <property type="match status" value="1"/>
</dbReference>
<dbReference type="CDD" id="cd00299">
    <property type="entry name" value="GST_C_family"/>
    <property type="match status" value="1"/>
</dbReference>
<sequence>MSVYNRINFVQMTKTLQLMTHTSGLDLHSANMITLYDLPTKTTPGTMITWRTRYALNLKNLPFQVVYVELPDVEALAKKIGAAPTSTKSDGVSPFYTIPIIQDDSTGAVVSDSIAIAAYLDKAYPSSGPVLIPTGTKALQLAFASAIVDAFAPFRPFFTHSITKKMNDATAAYFMRVRLGGVTKVDAPEGEERDKLWTQAKENLGRVNKWFEGNEGNFVMGNEPSFADTAICAFLQFMRKMLGEESEEWKDIASWNAGRWGTYLESFEPYEKEV</sequence>
<dbReference type="AlphaFoldDB" id="A0AA39NFT5"/>
<evidence type="ECO:0000313" key="2">
    <source>
        <dbReference type="EMBL" id="KAK0464844.1"/>
    </source>
</evidence>
<feature type="domain" description="GST N-terminal" evidence="1">
    <location>
        <begin position="36"/>
        <end position="128"/>
    </location>
</feature>
<gene>
    <name evidence="2" type="ORF">IW261DRAFT_1373748</name>
</gene>
<dbReference type="SUPFAM" id="SSF52833">
    <property type="entry name" value="Thioredoxin-like"/>
    <property type="match status" value="1"/>
</dbReference>
<dbReference type="Proteomes" id="UP001175227">
    <property type="component" value="Unassembled WGS sequence"/>
</dbReference>
<dbReference type="InterPro" id="IPR054416">
    <property type="entry name" value="GST_UstS-like_C"/>
</dbReference>
<comment type="caution">
    <text evidence="2">The sequence shown here is derived from an EMBL/GenBank/DDBJ whole genome shotgun (WGS) entry which is preliminary data.</text>
</comment>
<dbReference type="Pfam" id="PF13409">
    <property type="entry name" value="GST_N_2"/>
    <property type="match status" value="1"/>
</dbReference>
<dbReference type="EMBL" id="JAUEPR010000096">
    <property type="protein sequence ID" value="KAK0464844.1"/>
    <property type="molecule type" value="Genomic_DNA"/>
</dbReference>
<dbReference type="InterPro" id="IPR036249">
    <property type="entry name" value="Thioredoxin-like_sf"/>
</dbReference>
<dbReference type="PANTHER" id="PTHR43968:SF6">
    <property type="entry name" value="GLUTATHIONE S-TRANSFERASE OMEGA"/>
    <property type="match status" value="1"/>
</dbReference>
<accession>A0AA39NFT5</accession>
<dbReference type="PANTHER" id="PTHR43968">
    <property type="match status" value="1"/>
</dbReference>
<evidence type="ECO:0000259" key="1">
    <source>
        <dbReference type="PROSITE" id="PS50404"/>
    </source>
</evidence>
<name>A0AA39NFT5_9AGAR</name>
<protein>
    <recommendedName>
        <fullName evidence="1">GST N-terminal domain-containing protein</fullName>
    </recommendedName>
</protein>
<dbReference type="GO" id="GO:0005737">
    <property type="term" value="C:cytoplasm"/>
    <property type="evidence" value="ECO:0007669"/>
    <property type="project" value="TreeGrafter"/>
</dbReference>
<dbReference type="InterPro" id="IPR004045">
    <property type="entry name" value="Glutathione_S-Trfase_N"/>
</dbReference>
<dbReference type="Gene3D" id="1.20.1050.10">
    <property type="match status" value="1"/>
</dbReference>
<dbReference type="InterPro" id="IPR036282">
    <property type="entry name" value="Glutathione-S-Trfase_C_sf"/>
</dbReference>
<evidence type="ECO:0000313" key="3">
    <source>
        <dbReference type="Proteomes" id="UP001175227"/>
    </source>
</evidence>
<keyword evidence="3" id="KW-1185">Reference proteome</keyword>
<dbReference type="SUPFAM" id="SSF47616">
    <property type="entry name" value="GST C-terminal domain-like"/>
    <property type="match status" value="1"/>
</dbReference>
<dbReference type="Pfam" id="PF22041">
    <property type="entry name" value="GST_C_7"/>
    <property type="match status" value="1"/>
</dbReference>
<organism evidence="2 3">
    <name type="scientific">Armillaria novae-zelandiae</name>
    <dbReference type="NCBI Taxonomy" id="153914"/>
    <lineage>
        <taxon>Eukaryota</taxon>
        <taxon>Fungi</taxon>
        <taxon>Dikarya</taxon>
        <taxon>Basidiomycota</taxon>
        <taxon>Agaricomycotina</taxon>
        <taxon>Agaricomycetes</taxon>
        <taxon>Agaricomycetidae</taxon>
        <taxon>Agaricales</taxon>
        <taxon>Marasmiineae</taxon>
        <taxon>Physalacriaceae</taxon>
        <taxon>Armillaria</taxon>
    </lineage>
</organism>
<dbReference type="PROSITE" id="PS50404">
    <property type="entry name" value="GST_NTER"/>
    <property type="match status" value="1"/>
</dbReference>
<dbReference type="InterPro" id="IPR050983">
    <property type="entry name" value="GST_Omega/HSP26"/>
</dbReference>
<reference evidence="2" key="1">
    <citation type="submission" date="2023-06" db="EMBL/GenBank/DDBJ databases">
        <authorList>
            <consortium name="Lawrence Berkeley National Laboratory"/>
            <person name="Ahrendt S."/>
            <person name="Sahu N."/>
            <person name="Indic B."/>
            <person name="Wong-Bajracharya J."/>
            <person name="Merenyi Z."/>
            <person name="Ke H.-M."/>
            <person name="Monk M."/>
            <person name="Kocsube S."/>
            <person name="Drula E."/>
            <person name="Lipzen A."/>
            <person name="Balint B."/>
            <person name="Henrissat B."/>
            <person name="Andreopoulos B."/>
            <person name="Martin F.M."/>
            <person name="Harder C.B."/>
            <person name="Rigling D."/>
            <person name="Ford K.L."/>
            <person name="Foster G.D."/>
            <person name="Pangilinan J."/>
            <person name="Papanicolaou A."/>
            <person name="Barry K."/>
            <person name="LaButti K."/>
            <person name="Viragh M."/>
            <person name="Koriabine M."/>
            <person name="Yan M."/>
            <person name="Riley R."/>
            <person name="Champramary S."/>
            <person name="Plett K.L."/>
            <person name="Tsai I.J."/>
            <person name="Slot J."/>
            <person name="Sipos G."/>
            <person name="Plett J."/>
            <person name="Nagy L.G."/>
            <person name="Grigoriev I.V."/>
        </authorList>
    </citation>
    <scope>NUCLEOTIDE SEQUENCE</scope>
    <source>
        <strain evidence="2">ICMP 16352</strain>
    </source>
</reference>
<proteinExistence type="predicted"/>